<sequence length="463" mass="52638">MDGQSPSPQPQPKGIAGSDGSAMPYILEHYMMNPTSYEIPLRSLYALNCQTLPLTAGPKKFKESSFANPPMQNSTLPLADAASQFKAQLISHISKGPHQYNLPVGFTMSFVRRVFTENLEHVDFPQALTALDYLKNLESRRKKDILAAFESLGVEWSISPSKTIRVFEVHKQDLKEKYPGAVRWIELIEAKEREAVSIYKKMCLSLRRWILINELWLEPFNKVACMSMLNTLFTFQVDGAKAPKPEWDYEDKVETARQRQYFFEYIRNLERNGKVALESLLKSGARPGDETAWPMVRGFLEKYLNLANDTINECTRVRDRDYLEAEIRSKTHKRSADSGVSFTSAMNESFSSEDSRAATPSEKSRSPTPDSKPSKSTLERISHQLRKIRSRPDIKETAKTKPMLSKKKSLTALVSGRSTSSSSSETYFNVDEMKRQKMIWEAKERKKAQAEAARATEDVGYAV</sequence>
<name>A0A093UT18_TALMA</name>
<comment type="caution">
    <text evidence="2">The sequence shown here is derived from an EMBL/GenBank/DDBJ whole genome shotgun (WGS) entry which is preliminary data.</text>
</comment>
<protein>
    <submittedName>
        <fullName evidence="2">Argininosuccinate lyase</fullName>
    </submittedName>
</protein>
<dbReference type="GO" id="GO:0016829">
    <property type="term" value="F:lyase activity"/>
    <property type="evidence" value="ECO:0007669"/>
    <property type="project" value="UniProtKB-KW"/>
</dbReference>
<evidence type="ECO:0000313" key="2">
    <source>
        <dbReference type="EMBL" id="KFX43442.1"/>
    </source>
</evidence>
<reference key="1">
    <citation type="journal article" date="2014" name="PLoS Genet.">
        <title>Signature Gene Expression Reveals Novel Clues to the Molecular Mechanisms of Dimorphic Transition in Penicillium marneffei.</title>
        <authorList>
            <person name="Yang E."/>
            <person name="Wang G."/>
            <person name="Cai J."/>
            <person name="Woo P.C."/>
            <person name="Lau S.K."/>
            <person name="Yuen K.-Y."/>
            <person name="Chow W.-N."/>
            <person name="Lin X."/>
        </authorList>
    </citation>
    <scope>NUCLEOTIDE SEQUENCE [LARGE SCALE GENOMIC DNA]</scope>
    <source>
        <strain>PM1</strain>
    </source>
</reference>
<dbReference type="HOGENOM" id="CLU_048020_0_0_1"/>
<gene>
    <name evidence="2" type="ORF">GQ26_0350400</name>
</gene>
<accession>A0A093UT18</accession>
<organism evidence="2">
    <name type="scientific">Talaromyces marneffei PM1</name>
    <dbReference type="NCBI Taxonomy" id="1077442"/>
    <lineage>
        <taxon>Eukaryota</taxon>
        <taxon>Fungi</taxon>
        <taxon>Dikarya</taxon>
        <taxon>Ascomycota</taxon>
        <taxon>Pezizomycotina</taxon>
        <taxon>Eurotiomycetes</taxon>
        <taxon>Eurotiomycetidae</taxon>
        <taxon>Eurotiales</taxon>
        <taxon>Trichocomaceae</taxon>
        <taxon>Talaromyces</taxon>
        <taxon>Talaromyces sect. Talaromyces</taxon>
    </lineage>
</organism>
<proteinExistence type="predicted"/>
<dbReference type="EMBL" id="JPOX01000035">
    <property type="protein sequence ID" value="KFX43442.1"/>
    <property type="molecule type" value="Genomic_DNA"/>
</dbReference>
<evidence type="ECO:0000256" key="1">
    <source>
        <dbReference type="SAM" id="MobiDB-lite"/>
    </source>
</evidence>
<feature type="compositionally biased region" description="Low complexity" evidence="1">
    <location>
        <begin position="415"/>
        <end position="424"/>
    </location>
</feature>
<keyword evidence="2" id="KW-0456">Lyase</keyword>
<dbReference type="AlphaFoldDB" id="A0A093UT18"/>
<feature type="compositionally biased region" description="Basic and acidic residues" evidence="1">
    <location>
        <begin position="390"/>
        <end position="399"/>
    </location>
</feature>
<dbReference type="eggNOG" id="ENOG502S1TZ">
    <property type="taxonomic scope" value="Eukaryota"/>
</dbReference>
<feature type="compositionally biased region" description="Low complexity" evidence="1">
    <location>
        <begin position="366"/>
        <end position="376"/>
    </location>
</feature>
<reference evidence="2" key="2">
    <citation type="journal article" date="2014" name="PLoS Genet.">
        <title>Signature gene expression reveals novel clues to the molecular mechanisms of dimorphic transition in Penicillium marneffei.</title>
        <authorList>
            <person name="Yang E."/>
            <person name="Wang G."/>
            <person name="Cai J."/>
            <person name="Woo P.C."/>
            <person name="Lau S.K."/>
            <person name="Yuen K.-Y."/>
            <person name="Chow W.-N."/>
            <person name="Lin X."/>
        </authorList>
    </citation>
    <scope>NUCLEOTIDE SEQUENCE</scope>
    <source>
        <strain evidence="2">PM1</strain>
    </source>
</reference>
<feature type="region of interest" description="Disordered" evidence="1">
    <location>
        <begin position="345"/>
        <end position="426"/>
    </location>
</feature>